<dbReference type="EMBL" id="MVHT01000003">
    <property type="protein sequence ID" value="ORB10391.1"/>
    <property type="molecule type" value="Genomic_DNA"/>
</dbReference>
<dbReference type="OrthoDB" id="3456672at2"/>
<feature type="domain" description="ER-bound oxygenase mpaB/mpaB'/Rubber oxygenase catalytic" evidence="1">
    <location>
        <begin position="44"/>
        <end position="278"/>
    </location>
</feature>
<dbReference type="RefSeq" id="WP_069417759.1">
    <property type="nucleotide sequence ID" value="NZ_CBCRZH010000002.1"/>
</dbReference>
<protein>
    <recommendedName>
        <fullName evidence="1">ER-bound oxygenase mpaB/mpaB'/Rubber oxygenase catalytic domain-containing protein</fullName>
    </recommendedName>
</protein>
<keyword evidence="3" id="KW-1185">Reference proteome</keyword>
<dbReference type="GO" id="GO:0016491">
    <property type="term" value="F:oxidoreductase activity"/>
    <property type="evidence" value="ECO:0007669"/>
    <property type="project" value="InterPro"/>
</dbReference>
<comment type="caution">
    <text evidence="2">The sequence shown here is derived from an EMBL/GenBank/DDBJ whole genome shotgun (WGS) entry which is preliminary data.</text>
</comment>
<evidence type="ECO:0000313" key="2">
    <source>
        <dbReference type="EMBL" id="ORB10391.1"/>
    </source>
</evidence>
<dbReference type="AlphaFoldDB" id="A0A1E3SKK6"/>
<name>A0A1E3SKK6_MYCIE</name>
<evidence type="ECO:0000313" key="3">
    <source>
        <dbReference type="Proteomes" id="UP000192739"/>
    </source>
</evidence>
<dbReference type="STRING" id="28445.BHQ20_03805"/>
<dbReference type="PANTHER" id="PTHR36151">
    <property type="entry name" value="BLR2777 PROTEIN"/>
    <property type="match status" value="1"/>
</dbReference>
<organism evidence="2 3">
    <name type="scientific">Mycobacterium intermedium</name>
    <dbReference type="NCBI Taxonomy" id="28445"/>
    <lineage>
        <taxon>Bacteria</taxon>
        <taxon>Bacillati</taxon>
        <taxon>Actinomycetota</taxon>
        <taxon>Actinomycetes</taxon>
        <taxon>Mycobacteriales</taxon>
        <taxon>Mycobacteriaceae</taxon>
        <taxon>Mycobacterium</taxon>
        <taxon>Mycobacterium simiae complex</taxon>
    </lineage>
</organism>
<dbReference type="Proteomes" id="UP000192739">
    <property type="component" value="Unassembled WGS sequence"/>
</dbReference>
<dbReference type="InterPro" id="IPR018713">
    <property type="entry name" value="MPAB/Lcp_cat_dom"/>
</dbReference>
<dbReference type="PANTHER" id="PTHR36151:SF3">
    <property type="entry name" value="ER-BOUND OXYGENASE MPAB_MPAB'_RUBBER OXYGENASE CATALYTIC DOMAIN-CONTAINING PROTEIN"/>
    <property type="match status" value="1"/>
</dbReference>
<gene>
    <name evidence="2" type="ORF">BST27_01655</name>
</gene>
<reference evidence="2 3" key="1">
    <citation type="submission" date="2017-02" db="EMBL/GenBank/DDBJ databases">
        <title>The new phylogeny of genus Mycobacterium.</title>
        <authorList>
            <person name="Tortoli E."/>
            <person name="Trovato A."/>
            <person name="Cirillo D.M."/>
        </authorList>
    </citation>
    <scope>NUCLEOTIDE SEQUENCE [LARGE SCALE GENOMIC DNA]</scope>
    <source>
        <strain evidence="2 3">DSM 44049</strain>
    </source>
</reference>
<dbReference type="Pfam" id="PF09995">
    <property type="entry name" value="MPAB_Lcp_cat"/>
    <property type="match status" value="1"/>
</dbReference>
<evidence type="ECO:0000259" key="1">
    <source>
        <dbReference type="Pfam" id="PF09995"/>
    </source>
</evidence>
<accession>A0A1E3SKK6</accession>
<proteinExistence type="predicted"/>
<sequence length="315" mass="36454">MTAQWAERPGGPDFDSGVREAVPILVEDSTAEDAARLGPESLIWKFYGDYRTQLFGFQRTAGTENCIEQLAQGVFDHSVIFSDTLGRAQRTAPPLMKTVYSDDPYTWGRTVRDFHKPIKGTISDGSRYHALNPELFYWAHATFVDQVLYNTDTFIRRLSHAEKEQIFQESKIWYSLYGVSDRGQPQTYDEFVEYWDAMLDRFVPHKTVLYGTGYIRKGIPRPRRIPKPIWKVLSAPLNAYVRLVVVGTLPPQMREVCDLEWNAKKEKRFQRFAAAMRALNPLINRLPLRMVYMSWAADAWIRVGVDPRRLHNRSA</sequence>